<comment type="caution">
    <text evidence="10">The sequence shown here is derived from an EMBL/GenBank/DDBJ whole genome shotgun (WGS) entry which is preliminary data.</text>
</comment>
<evidence type="ECO:0000256" key="8">
    <source>
        <dbReference type="PIRSR" id="PIRSR614732-2"/>
    </source>
</evidence>
<dbReference type="GO" id="GO:0044205">
    <property type="term" value="P:'de novo' UMP biosynthetic process"/>
    <property type="evidence" value="ECO:0007669"/>
    <property type="project" value="UniProtKB-UniRule"/>
</dbReference>
<feature type="active site" description="For OMPdecase activity" evidence="7">
    <location>
        <position position="68"/>
    </location>
</feature>
<comment type="subunit">
    <text evidence="6">Homodimer.</text>
</comment>
<dbReference type="AlphaFoldDB" id="A0A1E3VR09"/>
<dbReference type="InterPro" id="IPR011060">
    <property type="entry name" value="RibuloseP-bd_barrel"/>
</dbReference>
<feature type="active site" description="For OMPdecase activity" evidence="7">
    <location>
        <position position="71"/>
    </location>
</feature>
<accession>A0A1E3VR09</accession>
<comment type="similarity">
    <text evidence="6">Belongs to the OMP decarboxylase family. Type 1 subfamily.</text>
</comment>
<dbReference type="Proteomes" id="UP000094172">
    <property type="component" value="Unassembled WGS sequence"/>
</dbReference>
<evidence type="ECO:0000256" key="3">
    <source>
        <dbReference type="ARBA" id="ARBA00022793"/>
    </source>
</evidence>
<comment type="catalytic activity">
    <reaction evidence="6">
        <text>orotidine 5'-phosphate + H(+) = UMP + CO2</text>
        <dbReference type="Rhea" id="RHEA:11596"/>
        <dbReference type="ChEBI" id="CHEBI:15378"/>
        <dbReference type="ChEBI" id="CHEBI:16526"/>
        <dbReference type="ChEBI" id="CHEBI:57538"/>
        <dbReference type="ChEBI" id="CHEBI:57865"/>
        <dbReference type="EC" id="4.1.1.23"/>
    </reaction>
</comment>
<feature type="binding site" evidence="6 8">
    <location>
        <position position="212"/>
    </location>
    <ligand>
        <name>substrate</name>
    </ligand>
</feature>
<dbReference type="EMBL" id="LPWE01000010">
    <property type="protein sequence ID" value="ODR95721.1"/>
    <property type="molecule type" value="Genomic_DNA"/>
</dbReference>
<dbReference type="InterPro" id="IPR047596">
    <property type="entry name" value="OMPdecase_bac"/>
</dbReference>
<evidence type="ECO:0000313" key="11">
    <source>
        <dbReference type="Proteomes" id="UP000094172"/>
    </source>
</evidence>
<comment type="pathway">
    <text evidence="2 6">Pyrimidine metabolism; UMP biosynthesis via de novo pathway; UMP from orotate: step 2/2.</text>
</comment>
<name>A0A1E3VR09_9HYPH</name>
<evidence type="ECO:0000256" key="1">
    <source>
        <dbReference type="ARBA" id="ARBA00002356"/>
    </source>
</evidence>
<evidence type="ECO:0000313" key="10">
    <source>
        <dbReference type="EMBL" id="ODR95721.1"/>
    </source>
</evidence>
<feature type="binding site" evidence="6 8">
    <location>
        <position position="182"/>
    </location>
    <ligand>
        <name>substrate</name>
    </ligand>
</feature>
<dbReference type="CDD" id="cd04725">
    <property type="entry name" value="OMP_decarboxylase_like"/>
    <property type="match status" value="1"/>
</dbReference>
<evidence type="ECO:0000256" key="7">
    <source>
        <dbReference type="PIRSR" id="PIRSR614732-1"/>
    </source>
</evidence>
<evidence type="ECO:0000256" key="5">
    <source>
        <dbReference type="ARBA" id="ARBA00023239"/>
    </source>
</evidence>
<evidence type="ECO:0000256" key="2">
    <source>
        <dbReference type="ARBA" id="ARBA00004861"/>
    </source>
</evidence>
<comment type="function">
    <text evidence="1 6">Catalyzes the decarboxylation of orotidine 5'-monophosphate (OMP) to uridine 5'-monophosphate (UMP).</text>
</comment>
<keyword evidence="4 6" id="KW-0665">Pyrimidine biosynthesis</keyword>
<feature type="binding site" evidence="6">
    <location>
        <begin position="66"/>
        <end position="75"/>
    </location>
    <ligand>
        <name>substrate</name>
    </ligand>
</feature>
<dbReference type="HAMAP" id="MF_01200_B">
    <property type="entry name" value="OMPdecase_type1_B"/>
    <property type="match status" value="1"/>
</dbReference>
<feature type="active site" description="Proton donor" evidence="6">
    <location>
        <position position="68"/>
    </location>
</feature>
<sequence>MTTENLAPKDRIVLALDVADLDEARRLVAALGDSVGVFKIGLELIYRGGLGFAEELVGQGRNVFLDAKLLDIEATVERATAAIAKTGAQFLTVHATDRKTLNAAVRGRGDSAMKLLGVTVLTNLDRADLSEQGIEMPPLALVQERARLAQDAGFDGIVASGKEAAALHERLRDFLIVTPGIRPAGADANDQARIVTPSDAIAAGAHYLVIGRPITRAEDPRAAAEAIAAEIAATA</sequence>
<protein>
    <recommendedName>
        <fullName evidence="6">Orotidine 5'-phosphate decarboxylase</fullName>
        <ecNumber evidence="6">4.1.1.23</ecNumber>
    </recommendedName>
    <alternativeName>
        <fullName evidence="6">OMP decarboxylase</fullName>
        <shortName evidence="6">OMPDCase</shortName>
        <shortName evidence="6">OMPdecase</shortName>
    </alternativeName>
</protein>
<dbReference type="Gene3D" id="3.20.20.70">
    <property type="entry name" value="Aldolase class I"/>
    <property type="match status" value="1"/>
</dbReference>
<dbReference type="Pfam" id="PF00215">
    <property type="entry name" value="OMPdecase"/>
    <property type="match status" value="1"/>
</dbReference>
<dbReference type="STRING" id="1774970.AUC70_02220"/>
<dbReference type="NCBIfam" id="TIGR01740">
    <property type="entry name" value="pyrF"/>
    <property type="match status" value="1"/>
</dbReference>
<evidence type="ECO:0000256" key="6">
    <source>
        <dbReference type="HAMAP-Rule" id="MF_01200"/>
    </source>
</evidence>
<feature type="binding site" evidence="6 8">
    <location>
        <position position="211"/>
    </location>
    <ligand>
        <name>substrate</name>
    </ligand>
</feature>
<reference evidence="10 11" key="1">
    <citation type="journal article" date="2016" name="Environ. Microbiol.">
        <title>New Methyloceanibacter diversity from North Sea sediments includes methanotroph containing solely the soluble methane monooxygenase.</title>
        <authorList>
            <person name="Vekeman B."/>
            <person name="Kerckhof F.M."/>
            <person name="Cremers G."/>
            <person name="de Vos P."/>
            <person name="Vandamme P."/>
            <person name="Boon N."/>
            <person name="Op den Camp H.J."/>
            <person name="Heylen K."/>
        </authorList>
    </citation>
    <scope>NUCLEOTIDE SEQUENCE [LARGE SCALE GENOMIC DNA]</scope>
    <source>
        <strain evidence="10 11">R-67176</strain>
    </source>
</reference>
<dbReference type="PANTHER" id="PTHR32119:SF2">
    <property type="entry name" value="OROTIDINE 5'-PHOSPHATE DECARBOXYLASE"/>
    <property type="match status" value="1"/>
</dbReference>
<dbReference type="NCBIfam" id="NF001273">
    <property type="entry name" value="PRK00230.1"/>
    <property type="match status" value="1"/>
</dbReference>
<dbReference type="PANTHER" id="PTHR32119">
    <property type="entry name" value="OROTIDINE 5'-PHOSPHATE DECARBOXYLASE"/>
    <property type="match status" value="1"/>
</dbReference>
<keyword evidence="11" id="KW-1185">Reference proteome</keyword>
<feature type="binding site" evidence="6 8">
    <location>
        <position position="122"/>
    </location>
    <ligand>
        <name>substrate</name>
    </ligand>
</feature>
<dbReference type="InterPro" id="IPR001754">
    <property type="entry name" value="OMPdeCOase_dom"/>
</dbReference>
<dbReference type="UniPathway" id="UPA00070">
    <property type="reaction ID" value="UER00120"/>
</dbReference>
<feature type="binding site" evidence="6 8">
    <location>
        <position position="191"/>
    </location>
    <ligand>
        <name>substrate</name>
    </ligand>
</feature>
<dbReference type="GO" id="GO:0006207">
    <property type="term" value="P:'de novo' pyrimidine nucleobase biosynthetic process"/>
    <property type="evidence" value="ECO:0007669"/>
    <property type="project" value="InterPro"/>
</dbReference>
<evidence type="ECO:0000256" key="4">
    <source>
        <dbReference type="ARBA" id="ARBA00022975"/>
    </source>
</evidence>
<feature type="domain" description="Orotidine 5'-phosphate decarboxylase" evidence="9">
    <location>
        <begin position="11"/>
        <end position="227"/>
    </location>
</feature>
<dbReference type="SUPFAM" id="SSF51366">
    <property type="entry name" value="Ribulose-phoshate binding barrel"/>
    <property type="match status" value="1"/>
</dbReference>
<feature type="active site" description="For OMPdecase activity" evidence="7">
    <location>
        <position position="66"/>
    </location>
</feature>
<dbReference type="InterPro" id="IPR013785">
    <property type="entry name" value="Aldolase_TIM"/>
</dbReference>
<gene>
    <name evidence="6" type="primary">pyrF</name>
    <name evidence="10" type="ORF">AUC70_02220</name>
</gene>
<feature type="binding site" evidence="6 8">
    <location>
        <position position="39"/>
    </location>
    <ligand>
        <name>substrate</name>
    </ligand>
</feature>
<evidence type="ECO:0000259" key="9">
    <source>
        <dbReference type="SMART" id="SM00934"/>
    </source>
</evidence>
<proteinExistence type="inferred from homology"/>
<dbReference type="InterPro" id="IPR014732">
    <property type="entry name" value="OMPdecase"/>
</dbReference>
<dbReference type="RefSeq" id="WP_069443917.1">
    <property type="nucleotide sequence ID" value="NZ_LPWE01000010.1"/>
</dbReference>
<dbReference type="SMART" id="SM00934">
    <property type="entry name" value="OMPdecase"/>
    <property type="match status" value="1"/>
</dbReference>
<dbReference type="EC" id="4.1.1.23" evidence="6"/>
<keyword evidence="5 6" id="KW-0456">Lyase</keyword>
<organism evidence="10 11">
    <name type="scientific">Methyloceanibacter stevinii</name>
    <dbReference type="NCBI Taxonomy" id="1774970"/>
    <lineage>
        <taxon>Bacteria</taxon>
        <taxon>Pseudomonadati</taxon>
        <taxon>Pseudomonadota</taxon>
        <taxon>Alphaproteobacteria</taxon>
        <taxon>Hyphomicrobiales</taxon>
        <taxon>Hyphomicrobiaceae</taxon>
        <taxon>Methyloceanibacter</taxon>
    </lineage>
</organism>
<feature type="binding site" evidence="6 8">
    <location>
        <position position="17"/>
    </location>
    <ligand>
        <name>substrate</name>
    </ligand>
</feature>
<dbReference type="GO" id="GO:0005829">
    <property type="term" value="C:cytosol"/>
    <property type="evidence" value="ECO:0007669"/>
    <property type="project" value="TreeGrafter"/>
</dbReference>
<keyword evidence="3 6" id="KW-0210">Decarboxylase</keyword>
<dbReference type="GO" id="GO:0004590">
    <property type="term" value="F:orotidine-5'-phosphate decarboxylase activity"/>
    <property type="evidence" value="ECO:0007669"/>
    <property type="project" value="UniProtKB-UniRule"/>
</dbReference>